<proteinExistence type="predicted"/>
<dbReference type="RefSeq" id="WP_232646814.1">
    <property type="nucleotide sequence ID" value="NZ_JAJSBI010000002.1"/>
</dbReference>
<evidence type="ECO:0008006" key="4">
    <source>
        <dbReference type="Google" id="ProtNLM"/>
    </source>
</evidence>
<dbReference type="Proteomes" id="UP001108029">
    <property type="component" value="Unassembled WGS sequence"/>
</dbReference>
<feature type="chain" id="PRO_5040388586" description="Peptidase inhibitor family I36" evidence="1">
    <location>
        <begin position="28"/>
        <end position="157"/>
    </location>
</feature>
<organism evidence="2 3">
    <name type="scientific">Streptomyces guryensis</name>
    <dbReference type="NCBI Taxonomy" id="2886947"/>
    <lineage>
        <taxon>Bacteria</taxon>
        <taxon>Bacillati</taxon>
        <taxon>Actinomycetota</taxon>
        <taxon>Actinomycetes</taxon>
        <taxon>Kitasatosporales</taxon>
        <taxon>Streptomycetaceae</taxon>
        <taxon>Streptomyces</taxon>
    </lineage>
</organism>
<evidence type="ECO:0000313" key="2">
    <source>
        <dbReference type="EMBL" id="MCD9872844.1"/>
    </source>
</evidence>
<evidence type="ECO:0000256" key="1">
    <source>
        <dbReference type="SAM" id="SignalP"/>
    </source>
</evidence>
<evidence type="ECO:0000313" key="3">
    <source>
        <dbReference type="Proteomes" id="UP001108029"/>
    </source>
</evidence>
<dbReference type="AlphaFoldDB" id="A0A9Q3VI41"/>
<protein>
    <recommendedName>
        <fullName evidence="4">Peptidase inhibitor family I36</fullName>
    </recommendedName>
</protein>
<dbReference type="EMBL" id="JAJSBI010000002">
    <property type="protein sequence ID" value="MCD9872844.1"/>
    <property type="molecule type" value="Genomic_DNA"/>
</dbReference>
<reference evidence="2" key="1">
    <citation type="submission" date="2021-12" db="EMBL/GenBank/DDBJ databases">
        <authorList>
            <person name="Lee J.-H."/>
            <person name="Kim S.-B."/>
        </authorList>
    </citation>
    <scope>NUCLEOTIDE SEQUENCE</scope>
    <source>
        <strain evidence="2">NR30</strain>
    </source>
</reference>
<keyword evidence="3" id="KW-1185">Reference proteome</keyword>
<name>A0A9Q3VI41_9ACTN</name>
<accession>A0A9Q3VI41</accession>
<sequence>MKWKKKGLAATALGAAIVLGTASAAFAEGPHYPQSHGLVAGGSHNECTYNWIQADTQNFPGHHGQHVFLSGFAYNSAGAGFDPRCHPHVEITYKNNAGAASHTWGKKQANGAFEAAIAAKSYKLVYQTEMWVTDGSGKTIKGTYLMVNPKGKILATG</sequence>
<comment type="caution">
    <text evidence="2">The sequence shown here is derived from an EMBL/GenBank/DDBJ whole genome shotgun (WGS) entry which is preliminary data.</text>
</comment>
<keyword evidence="1" id="KW-0732">Signal</keyword>
<gene>
    <name evidence="2" type="ORF">LJ657_04010</name>
</gene>
<feature type="signal peptide" evidence="1">
    <location>
        <begin position="1"/>
        <end position="27"/>
    </location>
</feature>